<dbReference type="Proteomes" id="UP000178184">
    <property type="component" value="Unassembled WGS sequence"/>
</dbReference>
<evidence type="ECO:0000256" key="1">
    <source>
        <dbReference type="ARBA" id="ARBA00010169"/>
    </source>
</evidence>
<comment type="similarity">
    <text evidence="1">Belongs to the CutA family.</text>
</comment>
<dbReference type="AlphaFoldDB" id="A0A1F6WQC8"/>
<evidence type="ECO:0008006" key="4">
    <source>
        <dbReference type="Google" id="ProtNLM"/>
    </source>
</evidence>
<evidence type="ECO:0000313" key="2">
    <source>
        <dbReference type="EMBL" id="OGI84081.1"/>
    </source>
</evidence>
<protein>
    <recommendedName>
        <fullName evidence="4">Divalent-cation tolerance protein CutA</fullName>
    </recommendedName>
</protein>
<dbReference type="InterPro" id="IPR011322">
    <property type="entry name" value="N-reg_PII-like_a/b"/>
</dbReference>
<gene>
    <name evidence="2" type="ORF">A2903_02370</name>
</gene>
<evidence type="ECO:0000313" key="3">
    <source>
        <dbReference type="Proteomes" id="UP000178184"/>
    </source>
</evidence>
<dbReference type="GO" id="GO:0005507">
    <property type="term" value="F:copper ion binding"/>
    <property type="evidence" value="ECO:0007669"/>
    <property type="project" value="TreeGrafter"/>
</dbReference>
<dbReference type="Pfam" id="PF03091">
    <property type="entry name" value="CutA1"/>
    <property type="match status" value="1"/>
</dbReference>
<reference evidence="2 3" key="1">
    <citation type="journal article" date="2016" name="Nat. Commun.">
        <title>Thousands of microbial genomes shed light on interconnected biogeochemical processes in an aquifer system.</title>
        <authorList>
            <person name="Anantharaman K."/>
            <person name="Brown C.T."/>
            <person name="Hug L.A."/>
            <person name="Sharon I."/>
            <person name="Castelle C.J."/>
            <person name="Probst A.J."/>
            <person name="Thomas B.C."/>
            <person name="Singh A."/>
            <person name="Wilkins M.J."/>
            <person name="Karaoz U."/>
            <person name="Brodie E.L."/>
            <person name="Williams K.H."/>
            <person name="Hubbard S.S."/>
            <person name="Banfield J.F."/>
        </authorList>
    </citation>
    <scope>NUCLEOTIDE SEQUENCE [LARGE SCALE GENOMIC DNA]</scope>
</reference>
<sequence length="101" mass="11819">MVFIYTTCKNNDEAKSLGTMIIKEKLGACVDFWPIQSYYNWEGELKCVDQIMLCITTFENKSEDVNELISQNHSYSVPMIATTDVRRINRAYKEWMTGEFE</sequence>
<dbReference type="STRING" id="1801764.A2903_02370"/>
<dbReference type="GO" id="GO:0010038">
    <property type="term" value="P:response to metal ion"/>
    <property type="evidence" value="ECO:0007669"/>
    <property type="project" value="InterPro"/>
</dbReference>
<name>A0A1F6WQC8_9BACT</name>
<dbReference type="EMBL" id="MFUO01000011">
    <property type="protein sequence ID" value="OGI84081.1"/>
    <property type="molecule type" value="Genomic_DNA"/>
</dbReference>
<dbReference type="PANTHER" id="PTHR23419:SF8">
    <property type="entry name" value="FI09726P"/>
    <property type="match status" value="1"/>
</dbReference>
<accession>A0A1F6WQC8</accession>
<proteinExistence type="inferred from homology"/>
<comment type="caution">
    <text evidence="2">The sequence shown here is derived from an EMBL/GenBank/DDBJ whole genome shotgun (WGS) entry which is preliminary data.</text>
</comment>
<dbReference type="InterPro" id="IPR004323">
    <property type="entry name" value="Ion_tolerance_CutA"/>
</dbReference>
<dbReference type="Gene3D" id="3.30.70.120">
    <property type="match status" value="1"/>
</dbReference>
<dbReference type="SUPFAM" id="SSF54913">
    <property type="entry name" value="GlnB-like"/>
    <property type="match status" value="1"/>
</dbReference>
<dbReference type="PANTHER" id="PTHR23419">
    <property type="entry name" value="DIVALENT CATION TOLERANCE CUTA-RELATED"/>
    <property type="match status" value="1"/>
</dbReference>
<dbReference type="InterPro" id="IPR015867">
    <property type="entry name" value="N-reg_PII/ATP_PRibTrfase_C"/>
</dbReference>
<organism evidence="2 3">
    <name type="scientific">Candidatus Nomurabacteria bacterium RIFCSPLOWO2_01_FULL_33_17</name>
    <dbReference type="NCBI Taxonomy" id="1801764"/>
    <lineage>
        <taxon>Bacteria</taxon>
        <taxon>Candidatus Nomuraibacteriota</taxon>
    </lineage>
</organism>